<dbReference type="EMBL" id="CM026421">
    <property type="protein sequence ID" value="KAG0593454.1"/>
    <property type="molecule type" value="Genomic_DNA"/>
</dbReference>
<organism evidence="1 2">
    <name type="scientific">Ceratodon purpureus</name>
    <name type="common">Fire moss</name>
    <name type="synonym">Dicranum purpureum</name>
    <dbReference type="NCBI Taxonomy" id="3225"/>
    <lineage>
        <taxon>Eukaryota</taxon>
        <taxon>Viridiplantae</taxon>
        <taxon>Streptophyta</taxon>
        <taxon>Embryophyta</taxon>
        <taxon>Bryophyta</taxon>
        <taxon>Bryophytina</taxon>
        <taxon>Bryopsida</taxon>
        <taxon>Dicranidae</taxon>
        <taxon>Pseudoditrichales</taxon>
        <taxon>Ditrichaceae</taxon>
        <taxon>Ceratodon</taxon>
    </lineage>
</organism>
<evidence type="ECO:0000313" key="2">
    <source>
        <dbReference type="Proteomes" id="UP000822688"/>
    </source>
</evidence>
<sequence length="150" mass="16700">MQGRSLLLPFPGKCSVDYKKPAPPLVAVDSRCCCLPLANLTQLQCPRNPAHSAEEPLHEATEEPTSKPNINLCMLCSAALRHRLTAISSATVSDQPLHSRYQATLYCTTRHAIVQLPYIARVAFIIDEAISFQLRRHECRVVPLLKRSRG</sequence>
<evidence type="ECO:0000313" key="1">
    <source>
        <dbReference type="EMBL" id="KAG0593454.1"/>
    </source>
</evidence>
<dbReference type="AlphaFoldDB" id="A0A8T0JC18"/>
<name>A0A8T0JC18_CERPU</name>
<reference evidence="1" key="1">
    <citation type="submission" date="2020-06" db="EMBL/GenBank/DDBJ databases">
        <title>WGS assembly of Ceratodon purpureus strain R40.</title>
        <authorList>
            <person name="Carey S.B."/>
            <person name="Jenkins J."/>
            <person name="Shu S."/>
            <person name="Lovell J.T."/>
            <person name="Sreedasyam A."/>
            <person name="Maumus F."/>
            <person name="Tiley G.P."/>
            <person name="Fernandez-Pozo N."/>
            <person name="Barry K."/>
            <person name="Chen C."/>
            <person name="Wang M."/>
            <person name="Lipzen A."/>
            <person name="Daum C."/>
            <person name="Saski C.A."/>
            <person name="Payton A.C."/>
            <person name="Mcbreen J.C."/>
            <person name="Conrad R.E."/>
            <person name="Kollar L.M."/>
            <person name="Olsson S."/>
            <person name="Huttunen S."/>
            <person name="Landis J.B."/>
            <person name="Wickett N.J."/>
            <person name="Johnson M.G."/>
            <person name="Rensing S.A."/>
            <person name="Grimwood J."/>
            <person name="Schmutz J."/>
            <person name="Mcdaniel S.F."/>
        </authorList>
    </citation>
    <scope>NUCLEOTIDE SEQUENCE</scope>
    <source>
        <strain evidence="1">R40</strain>
    </source>
</reference>
<proteinExistence type="predicted"/>
<keyword evidence="2" id="KW-1185">Reference proteome</keyword>
<accession>A0A8T0JC18</accession>
<dbReference type="Proteomes" id="UP000822688">
    <property type="component" value="Chromosome 1"/>
</dbReference>
<protein>
    <submittedName>
        <fullName evidence="1">Uncharacterized protein</fullName>
    </submittedName>
</protein>
<gene>
    <name evidence="1" type="ORF">KC19_1G331000</name>
</gene>
<comment type="caution">
    <text evidence="1">The sequence shown here is derived from an EMBL/GenBank/DDBJ whole genome shotgun (WGS) entry which is preliminary data.</text>
</comment>